<protein>
    <submittedName>
        <fullName evidence="1">Uncharacterized protein</fullName>
    </submittedName>
</protein>
<sequence length="262" mass="28574">MFNQRDQADGLRRIMGTPNARMISVLAADGQSAQSWLTNLAASMAGPEQRMLLIQATTQLKQTPTLQTVVLQKTTLNHSITAHPLGFDMACLSENNPITPPLSVNLNAKLDGIVKQLAYDYDTVMIEAQLDSALGLPLPMMSQHELVIQMGRDEEAIKSAYITIKRVCQQYGNRPFGVVVTRSNQAQGQQYFLRLSQVCKQFLGVSLNFLGAIPEDDALRKSSAMGRSVIDAFPKAQAAIAFKAVASSLAKRRLTPSNLALA</sequence>
<comment type="caution">
    <text evidence="1">The sequence shown here is derived from an EMBL/GenBank/DDBJ whole genome shotgun (WGS) entry which is preliminary data.</text>
</comment>
<reference evidence="2" key="1">
    <citation type="journal article" date="2019" name="Int. J. Syst. Evol. Microbiol.">
        <title>The Global Catalogue of Microorganisms (GCM) 10K type strain sequencing project: providing services to taxonomists for standard genome sequencing and annotation.</title>
        <authorList>
            <consortium name="The Broad Institute Genomics Platform"/>
            <consortium name="The Broad Institute Genome Sequencing Center for Infectious Disease"/>
            <person name="Wu L."/>
            <person name="Ma J."/>
        </authorList>
    </citation>
    <scope>NUCLEOTIDE SEQUENCE [LARGE SCALE GENOMIC DNA]</scope>
    <source>
        <strain evidence="2">VKM B-3159</strain>
    </source>
</reference>
<dbReference type="Gene3D" id="3.40.50.300">
    <property type="entry name" value="P-loop containing nucleotide triphosphate hydrolases"/>
    <property type="match status" value="1"/>
</dbReference>
<keyword evidence="2" id="KW-1185">Reference proteome</keyword>
<name>A0ABT9JQW9_9PROT</name>
<dbReference type="RefSeq" id="WP_306388684.1">
    <property type="nucleotide sequence ID" value="NZ_JAVCAP010000006.1"/>
</dbReference>
<dbReference type="Proteomes" id="UP001225906">
    <property type="component" value="Unassembled WGS sequence"/>
</dbReference>
<evidence type="ECO:0000313" key="2">
    <source>
        <dbReference type="Proteomes" id="UP001225906"/>
    </source>
</evidence>
<gene>
    <name evidence="1" type="ORF">Q9291_03840</name>
</gene>
<organism evidence="1 2">
    <name type="scientific">Methylophilus aquaticus</name>
    <dbReference type="NCBI Taxonomy" id="1971610"/>
    <lineage>
        <taxon>Bacteria</taxon>
        <taxon>Pseudomonadati</taxon>
        <taxon>Pseudomonadota</taxon>
        <taxon>Betaproteobacteria</taxon>
        <taxon>Nitrosomonadales</taxon>
        <taxon>Methylophilaceae</taxon>
        <taxon>Methylophilus</taxon>
    </lineage>
</organism>
<dbReference type="EMBL" id="JAVCAP010000006">
    <property type="protein sequence ID" value="MDP8566975.1"/>
    <property type="molecule type" value="Genomic_DNA"/>
</dbReference>
<evidence type="ECO:0000313" key="1">
    <source>
        <dbReference type="EMBL" id="MDP8566975.1"/>
    </source>
</evidence>
<accession>A0ABT9JQW9</accession>
<dbReference type="InterPro" id="IPR027417">
    <property type="entry name" value="P-loop_NTPase"/>
</dbReference>
<dbReference type="SUPFAM" id="SSF52540">
    <property type="entry name" value="P-loop containing nucleoside triphosphate hydrolases"/>
    <property type="match status" value="1"/>
</dbReference>
<proteinExistence type="predicted"/>